<dbReference type="PROSITE" id="PS50042">
    <property type="entry name" value="CNMP_BINDING_3"/>
    <property type="match status" value="1"/>
</dbReference>
<keyword evidence="3" id="KW-0804">Transcription</keyword>
<gene>
    <name evidence="7" type="ORF">BDD18_0193</name>
    <name evidence="6" type="ORF">RP29_04620</name>
</gene>
<keyword evidence="2" id="KW-0238">DNA-binding</keyword>
<feature type="domain" description="Cyclic nucleotide-binding" evidence="4">
    <location>
        <begin position="17"/>
        <end position="123"/>
    </location>
</feature>
<dbReference type="InterPro" id="IPR050397">
    <property type="entry name" value="Env_Response_Regulators"/>
</dbReference>
<evidence type="ECO:0000313" key="9">
    <source>
        <dbReference type="Proteomes" id="UP000316993"/>
    </source>
</evidence>
<organism evidence="6 8">
    <name type="scientific">Acidovorax temperans</name>
    <dbReference type="NCBI Taxonomy" id="80878"/>
    <lineage>
        <taxon>Bacteria</taxon>
        <taxon>Pseudomonadati</taxon>
        <taxon>Pseudomonadota</taxon>
        <taxon>Betaproteobacteria</taxon>
        <taxon>Burkholderiales</taxon>
        <taxon>Comamonadaceae</taxon>
        <taxon>Acidovorax</taxon>
    </lineage>
</organism>
<dbReference type="Proteomes" id="UP000316993">
    <property type="component" value="Unassembled WGS sequence"/>
</dbReference>
<dbReference type="PATRIC" id="fig|80878.5.peg.161"/>
<dbReference type="InterPro" id="IPR036388">
    <property type="entry name" value="WH-like_DNA-bd_sf"/>
</dbReference>
<dbReference type="PANTHER" id="PTHR24567:SF74">
    <property type="entry name" value="HTH-TYPE TRANSCRIPTIONAL REGULATOR ARCR"/>
    <property type="match status" value="1"/>
</dbReference>
<evidence type="ECO:0000259" key="5">
    <source>
        <dbReference type="PROSITE" id="PS51063"/>
    </source>
</evidence>
<dbReference type="GO" id="GO:0003677">
    <property type="term" value="F:DNA binding"/>
    <property type="evidence" value="ECO:0007669"/>
    <property type="project" value="UniProtKB-KW"/>
</dbReference>
<dbReference type="GO" id="GO:0005829">
    <property type="term" value="C:cytosol"/>
    <property type="evidence" value="ECO:0007669"/>
    <property type="project" value="TreeGrafter"/>
</dbReference>
<dbReference type="STRING" id="80878.RP29_04620"/>
<dbReference type="PROSITE" id="PS51063">
    <property type="entry name" value="HTH_CRP_2"/>
    <property type="match status" value="1"/>
</dbReference>
<dbReference type="InterPro" id="IPR012318">
    <property type="entry name" value="HTH_CRP"/>
</dbReference>
<dbReference type="SMART" id="SM00100">
    <property type="entry name" value="cNMP"/>
    <property type="match status" value="1"/>
</dbReference>
<dbReference type="InterPro" id="IPR000595">
    <property type="entry name" value="cNMP-bd_dom"/>
</dbReference>
<dbReference type="Pfam" id="PF00027">
    <property type="entry name" value="cNMP_binding"/>
    <property type="match status" value="1"/>
</dbReference>
<dbReference type="EMBL" id="JXYQ01000011">
    <property type="protein sequence ID" value="KJA11647.1"/>
    <property type="molecule type" value="Genomic_DNA"/>
</dbReference>
<proteinExistence type="predicted"/>
<dbReference type="AlphaFoldDB" id="A0A0D7KCG6"/>
<dbReference type="InterPro" id="IPR014710">
    <property type="entry name" value="RmlC-like_jellyroll"/>
</dbReference>
<evidence type="ECO:0000313" key="7">
    <source>
        <dbReference type="EMBL" id="TQN07105.1"/>
    </source>
</evidence>
<dbReference type="PANTHER" id="PTHR24567">
    <property type="entry name" value="CRP FAMILY TRANSCRIPTIONAL REGULATORY PROTEIN"/>
    <property type="match status" value="1"/>
</dbReference>
<dbReference type="Gene3D" id="2.60.120.10">
    <property type="entry name" value="Jelly Rolls"/>
    <property type="match status" value="1"/>
</dbReference>
<reference evidence="7 9" key="2">
    <citation type="submission" date="2019-06" db="EMBL/GenBank/DDBJ databases">
        <title>Genomic Encyclopedia of Archaeal and Bacterial Type Strains, Phase II (KMG-II): from individual species to whole genera.</title>
        <authorList>
            <person name="Goeker M."/>
        </authorList>
    </citation>
    <scope>NUCLEOTIDE SEQUENCE [LARGE SCALE GENOMIC DNA]</scope>
    <source>
        <strain evidence="7 9">DSM 7270</strain>
    </source>
</reference>
<name>A0A0D7KCG6_9BURK</name>
<evidence type="ECO:0000256" key="3">
    <source>
        <dbReference type="ARBA" id="ARBA00023163"/>
    </source>
</evidence>
<dbReference type="OrthoDB" id="6881322at2"/>
<evidence type="ECO:0000259" key="4">
    <source>
        <dbReference type="PROSITE" id="PS50042"/>
    </source>
</evidence>
<dbReference type="InterPro" id="IPR018490">
    <property type="entry name" value="cNMP-bd_dom_sf"/>
</dbReference>
<accession>A0A0D7KCG6</accession>
<dbReference type="InterPro" id="IPR036390">
    <property type="entry name" value="WH_DNA-bd_sf"/>
</dbReference>
<dbReference type="Proteomes" id="UP000032566">
    <property type="component" value="Unassembled WGS sequence"/>
</dbReference>
<dbReference type="GO" id="GO:0003700">
    <property type="term" value="F:DNA-binding transcription factor activity"/>
    <property type="evidence" value="ECO:0007669"/>
    <property type="project" value="TreeGrafter"/>
</dbReference>
<evidence type="ECO:0000313" key="6">
    <source>
        <dbReference type="EMBL" id="KJA11647.1"/>
    </source>
</evidence>
<dbReference type="Pfam" id="PF13545">
    <property type="entry name" value="HTH_Crp_2"/>
    <property type="match status" value="1"/>
</dbReference>
<dbReference type="EMBL" id="VFPV01000001">
    <property type="protein sequence ID" value="TQN07105.1"/>
    <property type="molecule type" value="Genomic_DNA"/>
</dbReference>
<reference evidence="6 8" key="1">
    <citation type="submission" date="2014-12" db="EMBL/GenBank/DDBJ databases">
        <title>Isolation of bacteria from lake water.</title>
        <authorList>
            <person name="Sheng K.-Y."/>
            <person name="Chin P.-S."/>
            <person name="Chan K.-G."/>
            <person name="Tan G.S."/>
        </authorList>
    </citation>
    <scope>NUCLEOTIDE SEQUENCE [LARGE SCALE GENOMIC DNA]</scope>
    <source>
        <strain evidence="6 8">KY4</strain>
    </source>
</reference>
<sequence>MTTEVSAHLIALQSGRWFAQLPPEFAAALLRMGRIRQLTVGQSLFLRGDPPCGLYAVLRGALTVSGTGGRSDDARSALLTRLEPPQWFGEISVFDGNVRSHDAVAAEPCTLLHVPNEPLQEWLRGHPEHWHALALLVTDKLRTAFIALEDAALLPAPQRLARRLVMMAEGYGQWNADGLTRRVIALSQEQLSQMLSISRQTTNQILKDLEARQLVRVQRGEVEIMDLAGLRRTYA</sequence>
<dbReference type="RefSeq" id="WP_044396307.1">
    <property type="nucleotide sequence ID" value="NZ_CP117193.1"/>
</dbReference>
<feature type="domain" description="HTH crp-type" evidence="5">
    <location>
        <begin position="154"/>
        <end position="228"/>
    </location>
</feature>
<comment type="caution">
    <text evidence="6">The sequence shown here is derived from an EMBL/GenBank/DDBJ whole genome shotgun (WGS) entry which is preliminary data.</text>
</comment>
<protein>
    <submittedName>
        <fullName evidence="7">CRP-like cAMP-binding protein</fullName>
    </submittedName>
    <submittedName>
        <fullName evidence="6">Crp/Fnr family transcriptional regulator</fullName>
    </submittedName>
</protein>
<dbReference type="SMART" id="SM00419">
    <property type="entry name" value="HTH_CRP"/>
    <property type="match status" value="1"/>
</dbReference>
<dbReference type="SUPFAM" id="SSF51206">
    <property type="entry name" value="cAMP-binding domain-like"/>
    <property type="match status" value="1"/>
</dbReference>
<dbReference type="CDD" id="cd00038">
    <property type="entry name" value="CAP_ED"/>
    <property type="match status" value="1"/>
</dbReference>
<evidence type="ECO:0000256" key="2">
    <source>
        <dbReference type="ARBA" id="ARBA00023125"/>
    </source>
</evidence>
<evidence type="ECO:0000256" key="1">
    <source>
        <dbReference type="ARBA" id="ARBA00023015"/>
    </source>
</evidence>
<dbReference type="SUPFAM" id="SSF46785">
    <property type="entry name" value="Winged helix' DNA-binding domain"/>
    <property type="match status" value="1"/>
</dbReference>
<keyword evidence="1" id="KW-0805">Transcription regulation</keyword>
<evidence type="ECO:0000313" key="8">
    <source>
        <dbReference type="Proteomes" id="UP000032566"/>
    </source>
</evidence>
<dbReference type="Gene3D" id="1.10.10.10">
    <property type="entry name" value="Winged helix-like DNA-binding domain superfamily/Winged helix DNA-binding domain"/>
    <property type="match status" value="1"/>
</dbReference>
<keyword evidence="8" id="KW-1185">Reference proteome</keyword>